<reference evidence="2" key="1">
    <citation type="submission" date="2015-10" db="EMBL/GenBank/DDBJ databases">
        <authorList>
            <person name="Gilbert D.G."/>
        </authorList>
    </citation>
    <scope>NUCLEOTIDE SEQUENCE</scope>
</reference>
<dbReference type="InterPro" id="IPR021708">
    <property type="entry name" value="DUF3291"/>
</dbReference>
<evidence type="ECO:0000259" key="1">
    <source>
        <dbReference type="Pfam" id="PF11695"/>
    </source>
</evidence>
<protein>
    <recommendedName>
        <fullName evidence="1">DUF3291 domain-containing protein</fullName>
    </recommendedName>
</protein>
<gene>
    <name evidence="2" type="ORF">MGWOODY_Smn2346</name>
</gene>
<dbReference type="SUPFAM" id="SSF54909">
    <property type="entry name" value="Dimeric alpha+beta barrel"/>
    <property type="match status" value="1"/>
</dbReference>
<feature type="domain" description="DUF3291" evidence="1">
    <location>
        <begin position="7"/>
        <end position="143"/>
    </location>
</feature>
<organism evidence="2">
    <name type="scientific">hydrothermal vent metagenome</name>
    <dbReference type="NCBI Taxonomy" id="652676"/>
    <lineage>
        <taxon>unclassified sequences</taxon>
        <taxon>metagenomes</taxon>
        <taxon>ecological metagenomes</taxon>
    </lineage>
</organism>
<sequence length="168" mass="18859">MTSGWHLAQVNIGRLVAPADDPQVAGFFQELDRINALAEASAGFVWRLKGDGNSATDLQPTPDPRLILNMSVWADAESLFDYVYRSAHTPVMAQRRSWFDRFDGAYQALWWVPAGSVPTIDEAFARLWLLDRFGPSERAFTFKLRYPAPDAVGMPVDMQPDPWCLGRA</sequence>
<dbReference type="AlphaFoldDB" id="A0A160TK70"/>
<accession>A0A160TK70</accession>
<dbReference type="Pfam" id="PF11695">
    <property type="entry name" value="DUF3291"/>
    <property type="match status" value="1"/>
</dbReference>
<evidence type="ECO:0000313" key="2">
    <source>
        <dbReference type="EMBL" id="CUS44841.1"/>
    </source>
</evidence>
<dbReference type="InterPro" id="IPR011008">
    <property type="entry name" value="Dimeric_a/b-barrel"/>
</dbReference>
<name>A0A160TK70_9ZZZZ</name>
<proteinExistence type="predicted"/>
<dbReference type="EMBL" id="CZQE01000186">
    <property type="protein sequence ID" value="CUS44841.1"/>
    <property type="molecule type" value="Genomic_DNA"/>
</dbReference>